<proteinExistence type="inferred from homology"/>
<dbReference type="Gene3D" id="3.30.2180.10">
    <property type="entry name" value="ATP12-like"/>
    <property type="match status" value="1"/>
</dbReference>
<dbReference type="Gene3D" id="1.10.3580.10">
    <property type="entry name" value="ATP12 ATPase"/>
    <property type="match status" value="1"/>
</dbReference>
<dbReference type="PANTHER" id="PTHR21013">
    <property type="entry name" value="ATP SYNTHASE MITOCHONDRIAL F1 COMPLEX ASSEMBLY FACTOR 2/ATP12 PROTEIN, MITOCHONDRIAL PRECURSOR"/>
    <property type="match status" value="1"/>
</dbReference>
<reference evidence="4 5" key="1">
    <citation type="submission" date="2019-09" db="EMBL/GenBank/DDBJ databases">
        <title>NBRP : Genome information of microbial organism related human and environment.</title>
        <authorList>
            <person name="Hattori M."/>
            <person name="Oshima K."/>
            <person name="Inaba H."/>
            <person name="Suda W."/>
            <person name="Sakamoto M."/>
            <person name="Iino T."/>
            <person name="Kitahara M."/>
            <person name="Oshida Y."/>
            <person name="Iida T."/>
            <person name="Kudo T."/>
            <person name="Itoh T."/>
            <person name="Ohkuma M."/>
        </authorList>
    </citation>
    <scope>NUCLEOTIDE SEQUENCE [LARGE SCALE GENOMIC DNA]</scope>
    <source>
        <strain evidence="4 5">Q-1</strain>
    </source>
</reference>
<comment type="caution">
    <text evidence="4">The sequence shown here is derived from an EMBL/GenBank/DDBJ whole genome shotgun (WGS) entry which is preliminary data.</text>
</comment>
<dbReference type="AlphaFoldDB" id="A0A5A7NBQ5"/>
<dbReference type="InterPro" id="IPR023335">
    <property type="entry name" value="ATP12_ortho_dom_sf"/>
</dbReference>
<keyword evidence="5" id="KW-1185">Reference proteome</keyword>
<dbReference type="InterPro" id="IPR011419">
    <property type="entry name" value="ATP12_ATP_synth-F1-assembly"/>
</dbReference>
<evidence type="ECO:0000256" key="1">
    <source>
        <dbReference type="ARBA" id="ARBA00008231"/>
    </source>
</evidence>
<dbReference type="PANTHER" id="PTHR21013:SF10">
    <property type="entry name" value="ATP SYNTHASE MITOCHONDRIAL F1 COMPLEX ASSEMBLY FACTOR 2"/>
    <property type="match status" value="1"/>
</dbReference>
<protein>
    <recommendedName>
        <fullName evidence="6">ATPase</fullName>
    </recommendedName>
</protein>
<evidence type="ECO:0000313" key="4">
    <source>
        <dbReference type="EMBL" id="GER04920.1"/>
    </source>
</evidence>
<dbReference type="Pfam" id="PF07542">
    <property type="entry name" value="ATP12"/>
    <property type="match status" value="1"/>
</dbReference>
<organism evidence="4 5">
    <name type="scientific">Iodidimonas nitroreducens</name>
    <dbReference type="NCBI Taxonomy" id="1236968"/>
    <lineage>
        <taxon>Bacteria</taxon>
        <taxon>Pseudomonadati</taxon>
        <taxon>Pseudomonadota</taxon>
        <taxon>Alphaproteobacteria</taxon>
        <taxon>Iodidimonadales</taxon>
        <taxon>Iodidimonadaceae</taxon>
        <taxon>Iodidimonas</taxon>
    </lineage>
</organism>
<name>A0A5A7NBQ5_9PROT</name>
<evidence type="ECO:0008006" key="6">
    <source>
        <dbReference type="Google" id="ProtNLM"/>
    </source>
</evidence>
<accession>A0A5A7NBQ5</accession>
<dbReference type="GO" id="GO:0043461">
    <property type="term" value="P:proton-transporting ATP synthase complex assembly"/>
    <property type="evidence" value="ECO:0007669"/>
    <property type="project" value="InterPro"/>
</dbReference>
<sequence length="240" mass="26268">MAAIKRFYRQADKVAAGSGFCIALDGRPVKTPLKADLIAPTAAMADAIVAEWQSVGDRIDPAQMPITRFLNSSLDRVKGRRPSVIDEIAAFGATDLTCYRAEAPESLVAAQKDHWNPPLSWLESTHHISLAVTCGVSPVAQDEQALGALRALIAGLDDHRLMALHSATTLSGSVVLGLAYVCGRLDRDGFWAAAWWMKIIRWPAGARMQRRWPSAKVCSANLTIWIAGYRFYEGYAKLIF</sequence>
<dbReference type="SUPFAM" id="SSF160909">
    <property type="entry name" value="ATP12-like"/>
    <property type="match status" value="1"/>
</dbReference>
<evidence type="ECO:0000256" key="3">
    <source>
        <dbReference type="ARBA" id="ARBA00023186"/>
    </source>
</evidence>
<comment type="similarity">
    <text evidence="1">Belongs to the ATP12 family.</text>
</comment>
<evidence type="ECO:0000313" key="5">
    <source>
        <dbReference type="Proteomes" id="UP000324996"/>
    </source>
</evidence>
<evidence type="ECO:0000256" key="2">
    <source>
        <dbReference type="ARBA" id="ARBA00022946"/>
    </source>
</evidence>
<dbReference type="EMBL" id="BKCN01000015">
    <property type="protein sequence ID" value="GER04920.1"/>
    <property type="molecule type" value="Genomic_DNA"/>
</dbReference>
<gene>
    <name evidence="4" type="ORF">JCM17846_26020</name>
</gene>
<dbReference type="InterPro" id="IPR042272">
    <property type="entry name" value="ATP12_ATP_synth-F1-assembly_N"/>
</dbReference>
<keyword evidence="3" id="KW-0143">Chaperone</keyword>
<dbReference type="RefSeq" id="WP_150007263.1">
    <property type="nucleotide sequence ID" value="NZ_BKCN01000015.1"/>
</dbReference>
<keyword evidence="2" id="KW-0809">Transit peptide</keyword>
<dbReference type="Proteomes" id="UP000324996">
    <property type="component" value="Unassembled WGS sequence"/>
</dbReference>